<dbReference type="Proteomes" id="UP001385951">
    <property type="component" value="Unassembled WGS sequence"/>
</dbReference>
<organism evidence="1 2">
    <name type="scientific">Cerrena zonata</name>
    <dbReference type="NCBI Taxonomy" id="2478898"/>
    <lineage>
        <taxon>Eukaryota</taxon>
        <taxon>Fungi</taxon>
        <taxon>Dikarya</taxon>
        <taxon>Basidiomycota</taxon>
        <taxon>Agaricomycotina</taxon>
        <taxon>Agaricomycetes</taxon>
        <taxon>Polyporales</taxon>
        <taxon>Cerrenaceae</taxon>
        <taxon>Cerrena</taxon>
    </lineage>
</organism>
<name>A0AAW0G1K9_9APHY</name>
<accession>A0AAW0G1K9</accession>
<evidence type="ECO:0000313" key="2">
    <source>
        <dbReference type="Proteomes" id="UP001385951"/>
    </source>
</evidence>
<proteinExistence type="predicted"/>
<gene>
    <name evidence="1" type="ORF">QCA50_009713</name>
</gene>
<reference evidence="1 2" key="1">
    <citation type="submission" date="2022-09" db="EMBL/GenBank/DDBJ databases">
        <authorList>
            <person name="Palmer J.M."/>
        </authorList>
    </citation>
    <scope>NUCLEOTIDE SEQUENCE [LARGE SCALE GENOMIC DNA]</scope>
    <source>
        <strain evidence="1 2">DSM 7382</strain>
    </source>
</reference>
<evidence type="ECO:0000313" key="1">
    <source>
        <dbReference type="EMBL" id="KAK7687208.1"/>
    </source>
</evidence>
<protein>
    <submittedName>
        <fullName evidence="1">Uncharacterized protein</fullName>
    </submittedName>
</protein>
<sequence>MYTWYRSRPCPLLFTLKEHTMVSHFESGRSSAHRQAHQVIVFGHLVDGWYKDRGCGCCRVESDMHGCLVIDSATLNPLWLLLSLAWAAHQ</sequence>
<dbReference type="AlphaFoldDB" id="A0AAW0G1K9"/>
<comment type="caution">
    <text evidence="1">The sequence shown here is derived from an EMBL/GenBank/DDBJ whole genome shotgun (WGS) entry which is preliminary data.</text>
</comment>
<dbReference type="EMBL" id="JASBNA010000014">
    <property type="protein sequence ID" value="KAK7687208.1"/>
    <property type="molecule type" value="Genomic_DNA"/>
</dbReference>
<keyword evidence="2" id="KW-1185">Reference proteome</keyword>